<dbReference type="SUPFAM" id="SSF81383">
    <property type="entry name" value="F-box domain"/>
    <property type="match status" value="1"/>
</dbReference>
<evidence type="ECO:0000259" key="1">
    <source>
        <dbReference type="Pfam" id="PF00646"/>
    </source>
</evidence>
<evidence type="ECO:0000313" key="3">
    <source>
        <dbReference type="Proteomes" id="UP000054166"/>
    </source>
</evidence>
<evidence type="ECO:0000313" key="2">
    <source>
        <dbReference type="EMBL" id="KIM81297.1"/>
    </source>
</evidence>
<dbReference type="InterPro" id="IPR036047">
    <property type="entry name" value="F-box-like_dom_sf"/>
</dbReference>
<sequence>MSNADNSVWPQLPIELWEEIVSLCAGSDLITLCKISKTFNSLTIRTFYREIDLQNPKQTIGCCRTLRRNSSAALSVRKFQMQLGSVPYYGFSAFYDTLQSALKAAVNIDTLHLHGLDEIPADCYFPNLRTFVCSVPYTSTTTAFLQHHSNIETLYLQSGQFYPHVISKIHLPYLVSFMGPSQVLSALIIGPSVHDALIGWQQDAGAGHFNTTLRALAPSSSSIERLGSSLVFWHPRLLPVIAHFFPNLLSLRLHAEAFDPDALNDGVEAGLAEMRQLRRLILSHPHSPPLTEEICDRDMKMLISWSSICPSLNSCHFPSGTTWLRIDSVVWVPTTFDFVVSDWWYKTVLFGSLDDILAESTWIQSAPCAVTMDDKRGLLVGIQRQLATSTGVAKPGL</sequence>
<feature type="domain" description="F-box" evidence="1">
    <location>
        <begin position="9"/>
        <end position="42"/>
    </location>
</feature>
<dbReference type="Proteomes" id="UP000054166">
    <property type="component" value="Unassembled WGS sequence"/>
</dbReference>
<dbReference type="InParanoid" id="A0A0C3BVB8"/>
<keyword evidence="3" id="KW-1185">Reference proteome</keyword>
<reference evidence="2 3" key="1">
    <citation type="submission" date="2014-04" db="EMBL/GenBank/DDBJ databases">
        <authorList>
            <consortium name="DOE Joint Genome Institute"/>
            <person name="Kuo A."/>
            <person name="Tarkka M."/>
            <person name="Buscot F."/>
            <person name="Kohler A."/>
            <person name="Nagy L.G."/>
            <person name="Floudas D."/>
            <person name="Copeland A."/>
            <person name="Barry K.W."/>
            <person name="Cichocki N."/>
            <person name="Veneault-Fourrey C."/>
            <person name="LaButti K."/>
            <person name="Lindquist E.A."/>
            <person name="Lipzen A."/>
            <person name="Lundell T."/>
            <person name="Morin E."/>
            <person name="Murat C."/>
            <person name="Sun H."/>
            <person name="Tunlid A."/>
            <person name="Henrissat B."/>
            <person name="Grigoriev I.V."/>
            <person name="Hibbett D.S."/>
            <person name="Martin F."/>
            <person name="Nordberg H.P."/>
            <person name="Cantor M.N."/>
            <person name="Hua S.X."/>
        </authorList>
    </citation>
    <scope>NUCLEOTIDE SEQUENCE [LARGE SCALE GENOMIC DNA]</scope>
    <source>
        <strain evidence="2 3">F 1598</strain>
    </source>
</reference>
<dbReference type="Gene3D" id="3.80.10.10">
    <property type="entry name" value="Ribonuclease Inhibitor"/>
    <property type="match status" value="1"/>
</dbReference>
<accession>A0A0C3BVB8</accession>
<reference evidence="3" key="2">
    <citation type="submission" date="2015-01" db="EMBL/GenBank/DDBJ databases">
        <title>Evolutionary Origins and Diversification of the Mycorrhizal Mutualists.</title>
        <authorList>
            <consortium name="DOE Joint Genome Institute"/>
            <consortium name="Mycorrhizal Genomics Consortium"/>
            <person name="Kohler A."/>
            <person name="Kuo A."/>
            <person name="Nagy L.G."/>
            <person name="Floudas D."/>
            <person name="Copeland A."/>
            <person name="Barry K.W."/>
            <person name="Cichocki N."/>
            <person name="Veneault-Fourrey C."/>
            <person name="LaButti K."/>
            <person name="Lindquist E.A."/>
            <person name="Lipzen A."/>
            <person name="Lundell T."/>
            <person name="Morin E."/>
            <person name="Murat C."/>
            <person name="Riley R."/>
            <person name="Ohm R."/>
            <person name="Sun H."/>
            <person name="Tunlid A."/>
            <person name="Henrissat B."/>
            <person name="Grigoriev I.V."/>
            <person name="Hibbett D.S."/>
            <person name="Martin F."/>
        </authorList>
    </citation>
    <scope>NUCLEOTIDE SEQUENCE [LARGE SCALE GENOMIC DNA]</scope>
    <source>
        <strain evidence="3">F 1598</strain>
    </source>
</reference>
<dbReference type="OrthoDB" id="3190489at2759"/>
<protein>
    <recommendedName>
        <fullName evidence="1">F-box domain-containing protein</fullName>
    </recommendedName>
</protein>
<proteinExistence type="predicted"/>
<dbReference type="InterPro" id="IPR032675">
    <property type="entry name" value="LRR_dom_sf"/>
</dbReference>
<organism evidence="2 3">
    <name type="scientific">Piloderma croceum (strain F 1598)</name>
    <dbReference type="NCBI Taxonomy" id="765440"/>
    <lineage>
        <taxon>Eukaryota</taxon>
        <taxon>Fungi</taxon>
        <taxon>Dikarya</taxon>
        <taxon>Basidiomycota</taxon>
        <taxon>Agaricomycotina</taxon>
        <taxon>Agaricomycetes</taxon>
        <taxon>Agaricomycetidae</taxon>
        <taxon>Atheliales</taxon>
        <taxon>Atheliaceae</taxon>
        <taxon>Piloderma</taxon>
    </lineage>
</organism>
<gene>
    <name evidence="2" type="ORF">PILCRDRAFT_821766</name>
</gene>
<dbReference type="HOGENOM" id="CLU_672878_0_0_1"/>
<dbReference type="Pfam" id="PF00646">
    <property type="entry name" value="F-box"/>
    <property type="match status" value="1"/>
</dbReference>
<dbReference type="InterPro" id="IPR001810">
    <property type="entry name" value="F-box_dom"/>
</dbReference>
<dbReference type="AlphaFoldDB" id="A0A0C3BVB8"/>
<dbReference type="EMBL" id="KN833000">
    <property type="protein sequence ID" value="KIM81297.1"/>
    <property type="molecule type" value="Genomic_DNA"/>
</dbReference>
<name>A0A0C3BVB8_PILCF</name>